<proteinExistence type="predicted"/>
<dbReference type="EMBL" id="CAJNOR010002157">
    <property type="protein sequence ID" value="CAF1255714.1"/>
    <property type="molecule type" value="Genomic_DNA"/>
</dbReference>
<organism evidence="2 3">
    <name type="scientific">Adineta ricciae</name>
    <name type="common">Rotifer</name>
    <dbReference type="NCBI Taxonomy" id="249248"/>
    <lineage>
        <taxon>Eukaryota</taxon>
        <taxon>Metazoa</taxon>
        <taxon>Spiralia</taxon>
        <taxon>Gnathifera</taxon>
        <taxon>Rotifera</taxon>
        <taxon>Eurotatoria</taxon>
        <taxon>Bdelloidea</taxon>
        <taxon>Adinetida</taxon>
        <taxon>Adinetidae</taxon>
        <taxon>Adineta</taxon>
    </lineage>
</organism>
<name>A0A815AD19_ADIRI</name>
<evidence type="ECO:0000313" key="3">
    <source>
        <dbReference type="Proteomes" id="UP000663828"/>
    </source>
</evidence>
<keyword evidence="1" id="KW-0175">Coiled coil</keyword>
<dbReference type="AlphaFoldDB" id="A0A815AD19"/>
<feature type="coiled-coil region" evidence="1">
    <location>
        <begin position="150"/>
        <end position="177"/>
    </location>
</feature>
<protein>
    <submittedName>
        <fullName evidence="2">Uncharacterized protein</fullName>
    </submittedName>
</protein>
<gene>
    <name evidence="2" type="ORF">XAT740_LOCUS26503</name>
</gene>
<sequence length="392" mass="46511">MEAAKQQASDIQSLSQKMSQLLTSTNRQKSTMLENIQDELNETTSYLTKQNKCFKQMIHQVLSTMKIATTQKNIEELRQIAILMTKTKLIQNYHILWTTYLKSGMGKLIMPPDKQLNYSTDLPIWPKEVIMTLRNPINLSDETKKNENYMKSVKIFIDELDKQLKQYENELNTRKNNFYGYTFTIQQMIEKYLEENLQSLRTETEHKVELVDYDYYIQALKIAYEQQNPNKYQKQLMKQLCASIYEQEITGQEFHLLQQQITYCKSFSESFECSPLFQSKLIDSIQNLHTREQLFKQYKDIAEQSKHMMLTLYVKTAQEQRDNCRMKLDTTMNKLWSDRQSHSDKNKISLIMVNLIGQRMNKIAERIQCVYKYQAFLQSDTHKNSASSCFFK</sequence>
<accession>A0A815AD19</accession>
<evidence type="ECO:0000313" key="2">
    <source>
        <dbReference type="EMBL" id="CAF1255714.1"/>
    </source>
</evidence>
<dbReference type="Proteomes" id="UP000663828">
    <property type="component" value="Unassembled WGS sequence"/>
</dbReference>
<keyword evidence="3" id="KW-1185">Reference proteome</keyword>
<evidence type="ECO:0000256" key="1">
    <source>
        <dbReference type="SAM" id="Coils"/>
    </source>
</evidence>
<comment type="caution">
    <text evidence="2">The sequence shown here is derived from an EMBL/GenBank/DDBJ whole genome shotgun (WGS) entry which is preliminary data.</text>
</comment>
<reference evidence="2" key="1">
    <citation type="submission" date="2021-02" db="EMBL/GenBank/DDBJ databases">
        <authorList>
            <person name="Nowell W R."/>
        </authorList>
    </citation>
    <scope>NUCLEOTIDE SEQUENCE</scope>
</reference>